<dbReference type="PANTHER" id="PTHR45586">
    <property type="entry name" value="TPR REPEAT-CONTAINING PROTEIN PA4667"/>
    <property type="match status" value="1"/>
</dbReference>
<proteinExistence type="predicted"/>
<evidence type="ECO:0000259" key="4">
    <source>
        <dbReference type="Pfam" id="PF08308"/>
    </source>
</evidence>
<keyword evidence="2 3" id="KW-0802">TPR repeat</keyword>
<gene>
    <name evidence="5" type="ORF">HY768_04130</name>
</gene>
<evidence type="ECO:0000313" key="6">
    <source>
        <dbReference type="Proteomes" id="UP000736328"/>
    </source>
</evidence>
<protein>
    <submittedName>
        <fullName evidence="5">PEGA domain-containing protein</fullName>
    </submittedName>
</protein>
<dbReference type="EMBL" id="JACQXR010000048">
    <property type="protein sequence ID" value="MBI4726405.1"/>
    <property type="molecule type" value="Genomic_DNA"/>
</dbReference>
<feature type="repeat" description="TPR" evidence="3">
    <location>
        <begin position="83"/>
        <end position="116"/>
    </location>
</feature>
<dbReference type="InterPro" id="IPR019734">
    <property type="entry name" value="TPR_rpt"/>
</dbReference>
<dbReference type="Pfam" id="PF14559">
    <property type="entry name" value="TPR_19"/>
    <property type="match status" value="1"/>
</dbReference>
<comment type="caution">
    <text evidence="5">The sequence shown here is derived from an EMBL/GenBank/DDBJ whole genome shotgun (WGS) entry which is preliminary data.</text>
</comment>
<dbReference type="AlphaFoldDB" id="A0A933I9L7"/>
<evidence type="ECO:0000256" key="2">
    <source>
        <dbReference type="ARBA" id="ARBA00022803"/>
    </source>
</evidence>
<feature type="repeat" description="TPR" evidence="3">
    <location>
        <begin position="151"/>
        <end position="184"/>
    </location>
</feature>
<dbReference type="Gene3D" id="1.25.40.10">
    <property type="entry name" value="Tetratricopeptide repeat domain"/>
    <property type="match status" value="1"/>
</dbReference>
<evidence type="ECO:0000256" key="1">
    <source>
        <dbReference type="ARBA" id="ARBA00022737"/>
    </source>
</evidence>
<dbReference type="InterPro" id="IPR013229">
    <property type="entry name" value="PEGA"/>
</dbReference>
<dbReference type="InterPro" id="IPR011990">
    <property type="entry name" value="TPR-like_helical_dom_sf"/>
</dbReference>
<dbReference type="Proteomes" id="UP000736328">
    <property type="component" value="Unassembled WGS sequence"/>
</dbReference>
<reference evidence="5" key="1">
    <citation type="submission" date="2020-07" db="EMBL/GenBank/DDBJ databases">
        <title>Huge and variable diversity of episymbiotic CPR bacteria and DPANN archaea in groundwater ecosystems.</title>
        <authorList>
            <person name="He C.Y."/>
            <person name="Keren R."/>
            <person name="Whittaker M."/>
            <person name="Farag I.F."/>
            <person name="Doudna J."/>
            <person name="Cate J.H.D."/>
            <person name="Banfield J.F."/>
        </authorList>
    </citation>
    <scope>NUCLEOTIDE SEQUENCE</scope>
    <source>
        <strain evidence="5">NC_groundwater_1520_Pr4_B-0.1um_53_5</strain>
    </source>
</reference>
<feature type="domain" description="PEGA" evidence="4">
    <location>
        <begin position="384"/>
        <end position="443"/>
    </location>
</feature>
<dbReference type="PROSITE" id="PS50005">
    <property type="entry name" value="TPR"/>
    <property type="match status" value="2"/>
</dbReference>
<evidence type="ECO:0000256" key="3">
    <source>
        <dbReference type="PROSITE-ProRule" id="PRU00339"/>
    </source>
</evidence>
<dbReference type="Pfam" id="PF08308">
    <property type="entry name" value="PEGA"/>
    <property type="match status" value="1"/>
</dbReference>
<feature type="non-terminal residue" evidence="5">
    <location>
        <position position="444"/>
    </location>
</feature>
<name>A0A933I9L7_UNCT6</name>
<dbReference type="SMART" id="SM00028">
    <property type="entry name" value="TPR"/>
    <property type="match status" value="4"/>
</dbReference>
<organism evidence="5 6">
    <name type="scientific">candidate division TA06 bacterium</name>
    <dbReference type="NCBI Taxonomy" id="2250710"/>
    <lineage>
        <taxon>Bacteria</taxon>
        <taxon>Bacteria division TA06</taxon>
    </lineage>
</organism>
<dbReference type="SUPFAM" id="SSF48452">
    <property type="entry name" value="TPR-like"/>
    <property type="match status" value="1"/>
</dbReference>
<sequence>MTELKDKIEEIFSQADQSARQGDRLGAIASLTEATSLPEIAQQEPLSLECAHWGLAGLLIAERDVKQAEVHLKAVIKLNPQEAGYFQELGALYNYHARFQEAALQFEQSLKLRPGHPETTHLLGWAVFMSGDLKRGQKILELALELDENNAGTVNDLAVCLMEQGKIKEAQGFIGKALELDPDNELLRSFREMLEGKTGRLIKRKKQKGETMRKIFCGAVAAILLALPAVASAQKLQVSVMDLNVTSGLTPQEAVMLTDCLLNEFITIGAFKVVDRSNRDNILKEQGFQQSGACDQGACLVEAGQLLGAHKMFGGTVGKMGVKYAVQLRMIDVKTGEADMAFTRQYSGDVSALLDAMKEAATEFSKWKSKPKAQAIAETKAETGNLKVVSTPAGATIFLDGPDVGTTPGLLTKIEIGEHQIIVTRDGYSSFSKTVTVAKNITTT</sequence>
<dbReference type="InterPro" id="IPR051012">
    <property type="entry name" value="CellSynth/LPSAsmb/PSIAsmb"/>
</dbReference>
<dbReference type="PANTHER" id="PTHR45586:SF1">
    <property type="entry name" value="LIPOPOLYSACCHARIDE ASSEMBLY PROTEIN B"/>
    <property type="match status" value="1"/>
</dbReference>
<evidence type="ECO:0000313" key="5">
    <source>
        <dbReference type="EMBL" id="MBI4726405.1"/>
    </source>
</evidence>
<keyword evidence="1" id="KW-0677">Repeat</keyword>
<dbReference type="Gene3D" id="3.40.50.10610">
    <property type="entry name" value="ABC-type transport auxiliary lipoprotein component"/>
    <property type="match status" value="1"/>
</dbReference>
<dbReference type="InterPro" id="IPR014094">
    <property type="entry name" value="LpoB"/>
</dbReference>
<dbReference type="Pfam" id="PF13036">
    <property type="entry name" value="LpoB"/>
    <property type="match status" value="1"/>
</dbReference>
<accession>A0A933I9L7</accession>